<keyword evidence="4" id="KW-0547">Nucleotide-binding</keyword>
<evidence type="ECO:0000256" key="7">
    <source>
        <dbReference type="ARBA" id="ARBA00023065"/>
    </source>
</evidence>
<dbReference type="InterPro" id="IPR015853">
    <property type="entry name" value="ABC_transpr_FbpC"/>
</dbReference>
<keyword evidence="3" id="KW-0410">Iron transport</keyword>
<keyword evidence="1" id="KW-0813">Transport</keyword>
<dbReference type="Gene3D" id="3.40.50.300">
    <property type="entry name" value="P-loop containing nucleotide triphosphate hydrolases"/>
    <property type="match status" value="1"/>
</dbReference>
<dbReference type="PROSITE" id="PS00211">
    <property type="entry name" value="ABC_TRANSPORTER_1"/>
    <property type="match status" value="1"/>
</dbReference>
<dbReference type="CDD" id="cd03259">
    <property type="entry name" value="ABC_Carb_Solutes_like"/>
    <property type="match status" value="1"/>
</dbReference>
<dbReference type="PANTHER" id="PTHR42781:SF4">
    <property type="entry name" value="SPERMIDINE_PUTRESCINE IMPORT ATP-BINDING PROTEIN POTA"/>
    <property type="match status" value="1"/>
</dbReference>
<evidence type="ECO:0000256" key="5">
    <source>
        <dbReference type="ARBA" id="ARBA00022840"/>
    </source>
</evidence>
<keyword evidence="6" id="KW-0408">Iron</keyword>
<dbReference type="PROSITE" id="PS50893">
    <property type="entry name" value="ABC_TRANSPORTER_2"/>
    <property type="match status" value="1"/>
</dbReference>
<gene>
    <name evidence="10" type="ORF">ENN04_05140</name>
</gene>
<keyword evidence="8" id="KW-0472">Membrane</keyword>
<name>A0A7C5WYH6_9AQUI</name>
<proteinExistence type="predicted"/>
<dbReference type="GO" id="GO:0016887">
    <property type="term" value="F:ATP hydrolysis activity"/>
    <property type="evidence" value="ECO:0007669"/>
    <property type="project" value="InterPro"/>
</dbReference>
<evidence type="ECO:0000256" key="4">
    <source>
        <dbReference type="ARBA" id="ARBA00022741"/>
    </source>
</evidence>
<evidence type="ECO:0000259" key="9">
    <source>
        <dbReference type="PROSITE" id="PS50893"/>
    </source>
</evidence>
<dbReference type="SUPFAM" id="SSF52540">
    <property type="entry name" value="P-loop containing nucleoside triphosphate hydrolases"/>
    <property type="match status" value="1"/>
</dbReference>
<sequence length="304" mass="34022">MIRFRLKKKLYGAQGDFLLELEFEMEKDEFIVVLGPSGSGKTTLLRMLAGLEKPEEGYIEVKGEVWYDSKRGINLPPQKRDVGFVFQDYALFPNMSLFENIAFGMKKKDPQRVMELLRLAGLEQLKDKKPSVLSGGQKQRVALLRALAREPKLLLLDEPLSALDPETAIILREEIKKFQRSFNIPTIMVSHNREDALSLANRVLLLSEGKIKSVGKPKDVLFSRRASPKFSLNGIVLEKEIAEYACILSVAVGSEVVQVVVPKDQEKEFKPGDKVLLSTKAFVPIVRKADASFKDPSSEGSSKG</sequence>
<dbReference type="EMBL" id="DSAC01000062">
    <property type="protein sequence ID" value="HHO74008.1"/>
    <property type="molecule type" value="Genomic_DNA"/>
</dbReference>
<dbReference type="Pfam" id="PF00005">
    <property type="entry name" value="ABC_tran"/>
    <property type="match status" value="1"/>
</dbReference>
<evidence type="ECO:0000313" key="10">
    <source>
        <dbReference type="EMBL" id="HHO74008.1"/>
    </source>
</evidence>
<evidence type="ECO:0000256" key="3">
    <source>
        <dbReference type="ARBA" id="ARBA00022496"/>
    </source>
</evidence>
<feature type="domain" description="ABC transporter" evidence="9">
    <location>
        <begin position="2"/>
        <end position="233"/>
    </location>
</feature>
<evidence type="ECO:0000256" key="6">
    <source>
        <dbReference type="ARBA" id="ARBA00023004"/>
    </source>
</evidence>
<dbReference type="GO" id="GO:0016020">
    <property type="term" value="C:membrane"/>
    <property type="evidence" value="ECO:0007669"/>
    <property type="project" value="InterPro"/>
</dbReference>
<dbReference type="InterPro" id="IPR003439">
    <property type="entry name" value="ABC_transporter-like_ATP-bd"/>
</dbReference>
<protein>
    <submittedName>
        <fullName evidence="10">ABC transporter ATP-binding protein</fullName>
    </submittedName>
</protein>
<dbReference type="GO" id="GO:0015408">
    <property type="term" value="F:ABC-type ferric iron transporter activity"/>
    <property type="evidence" value="ECO:0007669"/>
    <property type="project" value="InterPro"/>
</dbReference>
<dbReference type="InterPro" id="IPR027417">
    <property type="entry name" value="P-loop_NTPase"/>
</dbReference>
<evidence type="ECO:0000256" key="2">
    <source>
        <dbReference type="ARBA" id="ARBA00022475"/>
    </source>
</evidence>
<dbReference type="InterPro" id="IPR050093">
    <property type="entry name" value="ABC_SmlMolc_Importer"/>
</dbReference>
<keyword evidence="7" id="KW-0406">Ion transport</keyword>
<evidence type="ECO:0000256" key="1">
    <source>
        <dbReference type="ARBA" id="ARBA00022448"/>
    </source>
</evidence>
<organism evidence="10">
    <name type="scientific">Thermocrinis ruber</name>
    <dbReference type="NCBI Taxonomy" id="75906"/>
    <lineage>
        <taxon>Bacteria</taxon>
        <taxon>Pseudomonadati</taxon>
        <taxon>Aquificota</taxon>
        <taxon>Aquificia</taxon>
        <taxon>Aquificales</taxon>
        <taxon>Aquificaceae</taxon>
        <taxon>Thermocrinis</taxon>
    </lineage>
</organism>
<dbReference type="SMART" id="SM00382">
    <property type="entry name" value="AAA"/>
    <property type="match status" value="1"/>
</dbReference>
<dbReference type="GO" id="GO:0005524">
    <property type="term" value="F:ATP binding"/>
    <property type="evidence" value="ECO:0007669"/>
    <property type="project" value="UniProtKB-KW"/>
</dbReference>
<evidence type="ECO:0000256" key="8">
    <source>
        <dbReference type="ARBA" id="ARBA00023136"/>
    </source>
</evidence>
<comment type="caution">
    <text evidence="10">The sequence shown here is derived from an EMBL/GenBank/DDBJ whole genome shotgun (WGS) entry which is preliminary data.</text>
</comment>
<dbReference type="InterPro" id="IPR017871">
    <property type="entry name" value="ABC_transporter-like_CS"/>
</dbReference>
<dbReference type="InterPro" id="IPR003593">
    <property type="entry name" value="AAA+_ATPase"/>
</dbReference>
<keyword evidence="5 10" id="KW-0067">ATP-binding</keyword>
<dbReference type="PANTHER" id="PTHR42781">
    <property type="entry name" value="SPERMIDINE/PUTRESCINE IMPORT ATP-BINDING PROTEIN POTA"/>
    <property type="match status" value="1"/>
</dbReference>
<dbReference type="AlphaFoldDB" id="A0A7C5WYH6"/>
<accession>A0A7C5WYH6</accession>
<reference evidence="10" key="1">
    <citation type="journal article" date="2020" name="mSystems">
        <title>Genome- and Community-Level Interaction Insights into Carbon Utilization and Element Cycling Functions of Hydrothermarchaeota in Hydrothermal Sediment.</title>
        <authorList>
            <person name="Zhou Z."/>
            <person name="Liu Y."/>
            <person name="Xu W."/>
            <person name="Pan J."/>
            <person name="Luo Z.H."/>
            <person name="Li M."/>
        </authorList>
    </citation>
    <scope>NUCLEOTIDE SEQUENCE [LARGE SCALE GENOMIC DNA]</scope>
    <source>
        <strain evidence="10">SpSt-114</strain>
    </source>
</reference>
<keyword evidence="2" id="KW-1003">Cell membrane</keyword>